<dbReference type="InterPro" id="IPR000418">
    <property type="entry name" value="Ets_dom"/>
</dbReference>
<evidence type="ECO:0000313" key="10">
    <source>
        <dbReference type="EMBL" id="CAF2051171.1"/>
    </source>
</evidence>
<dbReference type="EMBL" id="CAJNRE010000001">
    <property type="protein sequence ID" value="CAF1899458.1"/>
    <property type="molecule type" value="Genomic_DNA"/>
</dbReference>
<dbReference type="GO" id="GO:0005634">
    <property type="term" value="C:nucleus"/>
    <property type="evidence" value="ECO:0007669"/>
    <property type="project" value="UniProtKB-SubCell"/>
</dbReference>
<evidence type="ECO:0000259" key="6">
    <source>
        <dbReference type="PROSITE" id="PS51433"/>
    </source>
</evidence>
<gene>
    <name evidence="12" type="ORF">BYL167_LOCUS12019</name>
    <name evidence="7" type="ORF">KQP761_LOCUS16489</name>
    <name evidence="8" type="ORF">MBJ925_LOCUS13</name>
    <name evidence="11" type="ORF">UXM345_LOCUS2256</name>
    <name evidence="9" type="ORF">WKI299_LOCUS1657</name>
    <name evidence="10" type="ORF">XDN619_LOCUS8560</name>
</gene>
<dbReference type="Proteomes" id="UP000663824">
    <property type="component" value="Unassembled WGS sequence"/>
</dbReference>
<feature type="compositionally biased region" description="Basic and acidic residues" evidence="4">
    <location>
        <begin position="628"/>
        <end position="641"/>
    </location>
</feature>
<feature type="compositionally biased region" description="Low complexity" evidence="4">
    <location>
        <begin position="214"/>
        <end position="223"/>
    </location>
</feature>
<feature type="region of interest" description="Disordered" evidence="4">
    <location>
        <begin position="613"/>
        <end position="711"/>
    </location>
</feature>
<feature type="compositionally biased region" description="Basic and acidic residues" evidence="4">
    <location>
        <begin position="691"/>
        <end position="701"/>
    </location>
</feature>
<dbReference type="SUPFAM" id="SSF46785">
    <property type="entry name" value="Winged helix' DNA-binding domain"/>
    <property type="match status" value="1"/>
</dbReference>
<evidence type="ECO:0000313" key="13">
    <source>
        <dbReference type="Proteomes" id="UP000663834"/>
    </source>
</evidence>
<comment type="similarity">
    <text evidence="1 3">Belongs to the ETS family.</text>
</comment>
<dbReference type="SMART" id="SM00413">
    <property type="entry name" value="ETS"/>
    <property type="match status" value="1"/>
</dbReference>
<accession>A0A815VLI5</accession>
<dbReference type="InterPro" id="IPR046328">
    <property type="entry name" value="ETS_fam"/>
</dbReference>
<comment type="subcellular location">
    <subcellularLocation>
        <location evidence="3">Nucleus</location>
    </subcellularLocation>
</comment>
<dbReference type="InterPro" id="IPR003118">
    <property type="entry name" value="Pointed_dom"/>
</dbReference>
<dbReference type="EMBL" id="CAJNOW010008278">
    <property type="protein sequence ID" value="CAF1533838.1"/>
    <property type="molecule type" value="Genomic_DNA"/>
</dbReference>
<evidence type="ECO:0000313" key="12">
    <source>
        <dbReference type="EMBL" id="CAF3969890.1"/>
    </source>
</evidence>
<feature type="compositionally biased region" description="Polar residues" evidence="4">
    <location>
        <begin position="343"/>
        <end position="359"/>
    </location>
</feature>
<dbReference type="EMBL" id="CAJNRG010002772">
    <property type="protein sequence ID" value="CAF2051171.1"/>
    <property type="molecule type" value="Genomic_DNA"/>
</dbReference>
<dbReference type="Proteomes" id="UP000681967">
    <property type="component" value="Unassembled WGS sequence"/>
</dbReference>
<dbReference type="OrthoDB" id="5961210at2759"/>
<dbReference type="EMBL" id="CAJNRF010000094">
    <property type="protein sequence ID" value="CAF1937879.1"/>
    <property type="molecule type" value="Genomic_DNA"/>
</dbReference>
<dbReference type="PROSITE" id="PS50061">
    <property type="entry name" value="ETS_DOMAIN_3"/>
    <property type="match status" value="1"/>
</dbReference>
<dbReference type="EMBL" id="CAJOBH010003888">
    <property type="protein sequence ID" value="CAF3969890.1"/>
    <property type="molecule type" value="Genomic_DNA"/>
</dbReference>
<dbReference type="Gene3D" id="1.10.10.10">
    <property type="entry name" value="Winged helix-like DNA-binding domain superfamily/Winged helix DNA-binding domain"/>
    <property type="match status" value="1"/>
</dbReference>
<sequence length="711" mass="79843">MVAHTGNSAMTTTTNTTLTTNNYLSPTVKMNLPQNLLNPIDYWTKNDVQKWIEYCIDEYSLGDVNLNDFEMNGKALLLLNEDSFKQRSPRSGDILHKALQQHKALLKSWQCQTFPYPLWNNFGFPPPSSSARRFNIPPPPPPPPPPTSLPLSSFHPNAAGVLSHQAAAAAACMHPAFNYIFSRPETISKPSLLNHQGNYYNMNQHQSTRNREISGSSSSSTSSYCPDVTSAKKLHKSHEKSEFNHPVHESMGIKREALSPNDHQSNRQPTPNCSPITTRTASPSIKQESMDDEDVDIEQHETAPTPPITSSSPSSSPKSSSSGLSKLNILNNESIPIKIRSQLSSRIKQQPNDVTNTGENNDDLERDSLANDNTRQIRYYHDRIDFRGDILMKPPAAKNCRILWEFLYILLEDSHYESIIHWENREKMIFRIIQADKLAALWGLQKNRLSMTYEKLSRGMRYYYSNNIISKEQSKRLLYRFMRTPDEIRKSMKRTSGTTNMVYSNLNKKTTLSYQTTAASPISQETNLKFSPDHDDNSSSSSHFTNQPSTQMHHQLLQLFSIYSPSTSSIASNLNSANTTLLFPPRNVTNNSSSPSSNIPSFDTKSLPLLATIGKSDRSTSSSPDSFDSSRDRTSDSEKQHCSPSQSLSSSTSTSSYSTSTKRKQAVPLSLTARLSHQHHHSDQPLNLTANKEHTIEDCKKPKMISPQSIA</sequence>
<evidence type="ECO:0000313" key="9">
    <source>
        <dbReference type="EMBL" id="CAF1937879.1"/>
    </source>
</evidence>
<feature type="compositionally biased region" description="Low complexity" evidence="4">
    <location>
        <begin position="538"/>
        <end position="549"/>
    </location>
</feature>
<evidence type="ECO:0000256" key="4">
    <source>
        <dbReference type="SAM" id="MobiDB-lite"/>
    </source>
</evidence>
<keyword evidence="2 3" id="KW-0238">DNA-binding</keyword>
<dbReference type="GO" id="GO:0030154">
    <property type="term" value="P:cell differentiation"/>
    <property type="evidence" value="ECO:0007669"/>
    <property type="project" value="TreeGrafter"/>
</dbReference>
<dbReference type="Pfam" id="PF02198">
    <property type="entry name" value="SAM_PNT"/>
    <property type="match status" value="1"/>
</dbReference>
<evidence type="ECO:0000313" key="11">
    <source>
        <dbReference type="EMBL" id="CAF3755524.1"/>
    </source>
</evidence>
<evidence type="ECO:0000256" key="3">
    <source>
        <dbReference type="RuleBase" id="RU004019"/>
    </source>
</evidence>
<dbReference type="PANTHER" id="PTHR11849">
    <property type="entry name" value="ETS"/>
    <property type="match status" value="1"/>
</dbReference>
<dbReference type="AlphaFoldDB" id="A0A815VLI5"/>
<feature type="compositionally biased region" description="Low complexity" evidence="4">
    <location>
        <begin position="643"/>
        <end position="660"/>
    </location>
</feature>
<dbReference type="InterPro" id="IPR036390">
    <property type="entry name" value="WH_DNA-bd_sf"/>
</dbReference>
<dbReference type="Proteomes" id="UP000663887">
    <property type="component" value="Unassembled WGS sequence"/>
</dbReference>
<dbReference type="Proteomes" id="UP000663856">
    <property type="component" value="Unassembled WGS sequence"/>
</dbReference>
<feature type="compositionally biased region" description="Basic and acidic residues" evidence="4">
    <location>
        <begin position="239"/>
        <end position="257"/>
    </location>
</feature>
<dbReference type="PROSITE" id="PS51433">
    <property type="entry name" value="PNT"/>
    <property type="match status" value="1"/>
</dbReference>
<dbReference type="Gene3D" id="1.10.150.50">
    <property type="entry name" value="Transcription Factor, Ets-1"/>
    <property type="match status" value="1"/>
</dbReference>
<dbReference type="SUPFAM" id="SSF47769">
    <property type="entry name" value="SAM/Pointed domain"/>
    <property type="match status" value="1"/>
</dbReference>
<feature type="region of interest" description="Disordered" evidence="4">
    <location>
        <begin position="206"/>
        <end position="327"/>
    </location>
</feature>
<protein>
    <recommendedName>
        <fullName evidence="14">ETS domain-containing protein</fullName>
    </recommendedName>
</protein>
<evidence type="ECO:0000256" key="2">
    <source>
        <dbReference type="ARBA" id="ARBA00023125"/>
    </source>
</evidence>
<feature type="domain" description="ETS" evidence="5">
    <location>
        <begin position="401"/>
        <end position="482"/>
    </location>
</feature>
<feature type="region of interest" description="Disordered" evidence="4">
    <location>
        <begin position="526"/>
        <end position="549"/>
    </location>
</feature>
<dbReference type="SMART" id="SM00251">
    <property type="entry name" value="SAM_PNT"/>
    <property type="match status" value="1"/>
</dbReference>
<feature type="compositionally biased region" description="Pro residues" evidence="4">
    <location>
        <begin position="136"/>
        <end position="148"/>
    </location>
</feature>
<proteinExistence type="inferred from homology"/>
<dbReference type="EMBL" id="CAJOBF010000134">
    <property type="protein sequence ID" value="CAF3755524.1"/>
    <property type="molecule type" value="Genomic_DNA"/>
</dbReference>
<feature type="compositionally biased region" description="Polar residues" evidence="4">
    <location>
        <begin position="261"/>
        <end position="287"/>
    </location>
</feature>
<dbReference type="InterPro" id="IPR013761">
    <property type="entry name" value="SAM/pointed_sf"/>
</dbReference>
<dbReference type="PRINTS" id="PR00454">
    <property type="entry name" value="ETSDOMAIN"/>
</dbReference>
<evidence type="ECO:0000259" key="5">
    <source>
        <dbReference type="PROSITE" id="PS50061"/>
    </source>
</evidence>
<feature type="compositionally biased region" description="Low complexity" evidence="4">
    <location>
        <begin position="310"/>
        <end position="327"/>
    </location>
</feature>
<dbReference type="Pfam" id="PF00178">
    <property type="entry name" value="Ets"/>
    <property type="match status" value="1"/>
</dbReference>
<reference evidence="7" key="1">
    <citation type="submission" date="2021-02" db="EMBL/GenBank/DDBJ databases">
        <authorList>
            <person name="Nowell W R."/>
        </authorList>
    </citation>
    <scope>NUCLEOTIDE SEQUENCE</scope>
</reference>
<feature type="region of interest" description="Disordered" evidence="4">
    <location>
        <begin position="130"/>
        <end position="152"/>
    </location>
</feature>
<name>A0A815VLI5_9BILA</name>
<feature type="domain" description="PNT" evidence="6">
    <location>
        <begin position="22"/>
        <end position="106"/>
    </location>
</feature>
<dbReference type="GO" id="GO:0000981">
    <property type="term" value="F:DNA-binding transcription factor activity, RNA polymerase II-specific"/>
    <property type="evidence" value="ECO:0007669"/>
    <property type="project" value="TreeGrafter"/>
</dbReference>
<dbReference type="GO" id="GO:0043565">
    <property type="term" value="F:sequence-specific DNA binding"/>
    <property type="evidence" value="ECO:0007669"/>
    <property type="project" value="InterPro"/>
</dbReference>
<evidence type="ECO:0008006" key="14">
    <source>
        <dbReference type="Google" id="ProtNLM"/>
    </source>
</evidence>
<dbReference type="Proteomes" id="UP000663842">
    <property type="component" value="Unassembled WGS sequence"/>
</dbReference>
<keyword evidence="3" id="KW-0539">Nucleus</keyword>
<organism evidence="7 13">
    <name type="scientific">Rotaria magnacalcarata</name>
    <dbReference type="NCBI Taxonomy" id="392030"/>
    <lineage>
        <taxon>Eukaryota</taxon>
        <taxon>Metazoa</taxon>
        <taxon>Spiralia</taxon>
        <taxon>Gnathifera</taxon>
        <taxon>Rotifera</taxon>
        <taxon>Eurotatoria</taxon>
        <taxon>Bdelloidea</taxon>
        <taxon>Philodinida</taxon>
        <taxon>Philodinidae</taxon>
        <taxon>Rotaria</taxon>
    </lineage>
</organism>
<evidence type="ECO:0000256" key="1">
    <source>
        <dbReference type="ARBA" id="ARBA00005562"/>
    </source>
</evidence>
<evidence type="ECO:0000313" key="8">
    <source>
        <dbReference type="EMBL" id="CAF1899458.1"/>
    </source>
</evidence>
<feature type="region of interest" description="Disordered" evidence="4">
    <location>
        <begin position="343"/>
        <end position="370"/>
    </location>
</feature>
<evidence type="ECO:0000313" key="7">
    <source>
        <dbReference type="EMBL" id="CAF1533838.1"/>
    </source>
</evidence>
<dbReference type="Proteomes" id="UP000663834">
    <property type="component" value="Unassembled WGS sequence"/>
</dbReference>
<dbReference type="PANTHER" id="PTHR11849:SF201">
    <property type="entry name" value="ETS DNA-BINDING PROTEIN POKKURI"/>
    <property type="match status" value="1"/>
</dbReference>
<dbReference type="InterPro" id="IPR036388">
    <property type="entry name" value="WH-like_DNA-bd_sf"/>
</dbReference>
<comment type="caution">
    <text evidence="7">The sequence shown here is derived from an EMBL/GenBank/DDBJ whole genome shotgun (WGS) entry which is preliminary data.</text>
</comment>